<name>A0A6C0CN08_9ZZZZ</name>
<reference evidence="1" key="1">
    <citation type="journal article" date="2020" name="Nature">
        <title>Giant virus diversity and host interactions through global metagenomics.</title>
        <authorList>
            <person name="Schulz F."/>
            <person name="Roux S."/>
            <person name="Paez-Espino D."/>
            <person name="Jungbluth S."/>
            <person name="Walsh D.A."/>
            <person name="Denef V.J."/>
            <person name="McMahon K.D."/>
            <person name="Konstantinidis K.T."/>
            <person name="Eloe-Fadrosh E.A."/>
            <person name="Kyrpides N.C."/>
            <person name="Woyke T."/>
        </authorList>
    </citation>
    <scope>NUCLEOTIDE SEQUENCE</scope>
    <source>
        <strain evidence="1">GVMAG-M-3300021425-14</strain>
    </source>
</reference>
<protein>
    <submittedName>
        <fullName evidence="1">Uncharacterized protein</fullName>
    </submittedName>
</protein>
<sequence length="304" mass="35220">MQFLKNEYSIPERMSGFKKLQDTISIASKTNSKFFIGRLSGNESRFCGLYLAKKDWKKMIPYMYTVPGICITNNSSAFTYVTTYLEAVRNCNLLGVWDKTMYNQAVDFYQYLSRDIPYKQTFHACALEPYYFFDKSKYNTGGITYTIPSSIRGKRILIISSHIHSIKSQLKDVNFIFYPHKIFDDNEFVLLRPPVTLAGNGDNIDWVHHFHYFKSEVAKIKDNFDIALVSCGGYGMPISNYIFKDLNKSCIYVGGALQLFFGINGNRWNNNETVNKYKNGHWINPLKEDIPKNHLRVEGSAYWC</sequence>
<organism evidence="1">
    <name type="scientific">viral metagenome</name>
    <dbReference type="NCBI Taxonomy" id="1070528"/>
    <lineage>
        <taxon>unclassified sequences</taxon>
        <taxon>metagenomes</taxon>
        <taxon>organismal metagenomes</taxon>
    </lineage>
</organism>
<accession>A0A6C0CN08</accession>
<evidence type="ECO:0000313" key="1">
    <source>
        <dbReference type="EMBL" id="QHT05988.1"/>
    </source>
</evidence>
<dbReference type="AlphaFoldDB" id="A0A6C0CN08"/>
<dbReference type="EMBL" id="MN739462">
    <property type="protein sequence ID" value="QHT05988.1"/>
    <property type="molecule type" value="Genomic_DNA"/>
</dbReference>
<proteinExistence type="predicted"/>